<dbReference type="STRING" id="111780.Sta7437_3988"/>
<keyword evidence="5" id="KW-0346">Stress response</keyword>
<dbReference type="Pfam" id="PF00011">
    <property type="entry name" value="HSP20"/>
    <property type="match status" value="1"/>
</dbReference>
<dbReference type="InterPro" id="IPR008978">
    <property type="entry name" value="HSP20-like_chaperone"/>
</dbReference>
<name>K9XXZ3_STAC7</name>
<dbReference type="PANTHER" id="PTHR11527">
    <property type="entry name" value="HEAT-SHOCK PROTEIN 20 FAMILY MEMBER"/>
    <property type="match status" value="1"/>
</dbReference>
<dbReference type="InterPro" id="IPR007052">
    <property type="entry name" value="CS_dom"/>
</dbReference>
<accession>K9XXZ3</accession>
<comment type="similarity">
    <text evidence="1 2">Belongs to the small heat shock protein (HSP20) family.</text>
</comment>
<dbReference type="AlphaFoldDB" id="K9XXZ3"/>
<evidence type="ECO:0000256" key="2">
    <source>
        <dbReference type="RuleBase" id="RU003616"/>
    </source>
</evidence>
<dbReference type="eggNOG" id="COG0071">
    <property type="taxonomic scope" value="Bacteria"/>
</dbReference>
<dbReference type="PATRIC" id="fig|111780.3.peg.4137"/>
<feature type="domain" description="SHSP" evidence="3">
    <location>
        <begin position="79"/>
        <end position="192"/>
    </location>
</feature>
<protein>
    <submittedName>
        <fullName evidence="5">Heat shock protein Hsp20</fullName>
    </submittedName>
</protein>
<dbReference type="Gene3D" id="2.60.40.790">
    <property type="match status" value="1"/>
</dbReference>
<proteinExistence type="inferred from homology"/>
<dbReference type="CDD" id="cd06464">
    <property type="entry name" value="ACD_sHsps-like"/>
    <property type="match status" value="1"/>
</dbReference>
<dbReference type="InterPro" id="IPR031107">
    <property type="entry name" value="Small_HSP"/>
</dbReference>
<evidence type="ECO:0000313" key="5">
    <source>
        <dbReference type="EMBL" id="AFZ37470.1"/>
    </source>
</evidence>
<dbReference type="Proteomes" id="UP000010473">
    <property type="component" value="Chromosome"/>
</dbReference>
<dbReference type="EMBL" id="CP003653">
    <property type="protein sequence ID" value="AFZ37470.1"/>
    <property type="molecule type" value="Genomic_DNA"/>
</dbReference>
<dbReference type="InterPro" id="IPR002068">
    <property type="entry name" value="A-crystallin/Hsp20_dom"/>
</dbReference>
<evidence type="ECO:0000256" key="1">
    <source>
        <dbReference type="PROSITE-ProRule" id="PRU00285"/>
    </source>
</evidence>
<dbReference type="HOGENOM" id="CLU_046737_12_0_3"/>
<gene>
    <name evidence="5" type="ordered locus">Sta7437_3988</name>
</gene>
<reference evidence="6" key="1">
    <citation type="journal article" date="2013" name="Proc. Natl. Acad. Sci. U.S.A.">
        <title>Improving the coverage of the cyanobacterial phylum using diversity-driven genome sequencing.</title>
        <authorList>
            <person name="Shih P.M."/>
            <person name="Wu D."/>
            <person name="Latifi A."/>
            <person name="Axen S.D."/>
            <person name="Fewer D.P."/>
            <person name="Talla E."/>
            <person name="Calteau A."/>
            <person name="Cai F."/>
            <person name="Tandeau de Marsac N."/>
            <person name="Rippka R."/>
            <person name="Herdman M."/>
            <person name="Sivonen K."/>
            <person name="Coursin T."/>
            <person name="Laurent T."/>
            <person name="Goodwin L."/>
            <person name="Nolan M."/>
            <person name="Davenport K.W."/>
            <person name="Han C.S."/>
            <person name="Rubin E.M."/>
            <person name="Eisen J.A."/>
            <person name="Woyke T."/>
            <person name="Gugger M."/>
            <person name="Kerfeld C.A."/>
        </authorList>
    </citation>
    <scope>NUCLEOTIDE SEQUENCE [LARGE SCALE GENOMIC DNA]</scope>
    <source>
        <strain evidence="6">ATCC 29371 / PCC 7437</strain>
    </source>
</reference>
<keyword evidence="6" id="KW-1185">Reference proteome</keyword>
<evidence type="ECO:0000259" key="4">
    <source>
        <dbReference type="PROSITE" id="PS51203"/>
    </source>
</evidence>
<dbReference type="KEGG" id="scs:Sta7437_3988"/>
<sequence>MTIIRYNPWQEINSLQRQLNRLFDENGMFEVASSERIPLLGQHSLAPYVGVGSDRLPPTRGRSSISAVRDALTPNSWGEFSNLAKFPAAELTDTEDAIHLKLEVPGMSAKDLDIQVTVDHVSISGERKSETKSEENGKVHSEFRYGKFSRVIPLPARIQNSNVTAEYKNGILNLTLPKAEEEKNKVVKVNLGETTV</sequence>
<evidence type="ECO:0000259" key="3">
    <source>
        <dbReference type="PROSITE" id="PS01031"/>
    </source>
</evidence>
<dbReference type="PROSITE" id="PS51203">
    <property type="entry name" value="CS"/>
    <property type="match status" value="1"/>
</dbReference>
<dbReference type="SUPFAM" id="SSF49764">
    <property type="entry name" value="HSP20-like chaperones"/>
    <property type="match status" value="1"/>
</dbReference>
<dbReference type="PROSITE" id="PS01031">
    <property type="entry name" value="SHSP"/>
    <property type="match status" value="1"/>
</dbReference>
<dbReference type="RefSeq" id="WP_015195129.1">
    <property type="nucleotide sequence ID" value="NC_019748.1"/>
</dbReference>
<evidence type="ECO:0000313" key="6">
    <source>
        <dbReference type="Proteomes" id="UP000010473"/>
    </source>
</evidence>
<feature type="domain" description="CS" evidence="4">
    <location>
        <begin position="84"/>
        <end position="190"/>
    </location>
</feature>
<organism evidence="5 6">
    <name type="scientific">Stanieria cyanosphaera (strain ATCC 29371 / PCC 7437)</name>
    <dbReference type="NCBI Taxonomy" id="111780"/>
    <lineage>
        <taxon>Bacteria</taxon>
        <taxon>Bacillati</taxon>
        <taxon>Cyanobacteriota</taxon>
        <taxon>Cyanophyceae</taxon>
        <taxon>Pleurocapsales</taxon>
        <taxon>Dermocarpellaceae</taxon>
        <taxon>Stanieria</taxon>
    </lineage>
</organism>